<keyword evidence="3" id="KW-1185">Reference proteome</keyword>
<dbReference type="Proteomes" id="UP000299102">
    <property type="component" value="Unassembled WGS sequence"/>
</dbReference>
<dbReference type="AlphaFoldDB" id="A0A4C1YHS3"/>
<reference evidence="2 3" key="1">
    <citation type="journal article" date="2019" name="Commun. Biol.">
        <title>The bagworm genome reveals a unique fibroin gene that provides high tensile strength.</title>
        <authorList>
            <person name="Kono N."/>
            <person name="Nakamura H."/>
            <person name="Ohtoshi R."/>
            <person name="Tomita M."/>
            <person name="Numata K."/>
            <person name="Arakawa K."/>
        </authorList>
    </citation>
    <scope>NUCLEOTIDE SEQUENCE [LARGE SCALE GENOMIC DNA]</scope>
</reference>
<evidence type="ECO:0000313" key="2">
    <source>
        <dbReference type="EMBL" id="GBP75716.1"/>
    </source>
</evidence>
<accession>A0A4C1YHS3</accession>
<proteinExistence type="predicted"/>
<dbReference type="EMBL" id="BGZK01001259">
    <property type="protein sequence ID" value="GBP75716.1"/>
    <property type="molecule type" value="Genomic_DNA"/>
</dbReference>
<evidence type="ECO:0000313" key="3">
    <source>
        <dbReference type="Proteomes" id="UP000299102"/>
    </source>
</evidence>
<organism evidence="2 3">
    <name type="scientific">Eumeta variegata</name>
    <name type="common">Bagworm moth</name>
    <name type="synonym">Eumeta japonica</name>
    <dbReference type="NCBI Taxonomy" id="151549"/>
    <lineage>
        <taxon>Eukaryota</taxon>
        <taxon>Metazoa</taxon>
        <taxon>Ecdysozoa</taxon>
        <taxon>Arthropoda</taxon>
        <taxon>Hexapoda</taxon>
        <taxon>Insecta</taxon>
        <taxon>Pterygota</taxon>
        <taxon>Neoptera</taxon>
        <taxon>Endopterygota</taxon>
        <taxon>Lepidoptera</taxon>
        <taxon>Glossata</taxon>
        <taxon>Ditrysia</taxon>
        <taxon>Tineoidea</taxon>
        <taxon>Psychidae</taxon>
        <taxon>Oiketicinae</taxon>
        <taxon>Eumeta</taxon>
    </lineage>
</organism>
<gene>
    <name evidence="2" type="ORF">EVAR_58809_1</name>
</gene>
<protein>
    <submittedName>
        <fullName evidence="2">Uncharacterized protein</fullName>
    </submittedName>
</protein>
<comment type="caution">
    <text evidence="2">The sequence shown here is derived from an EMBL/GenBank/DDBJ whole genome shotgun (WGS) entry which is preliminary data.</text>
</comment>
<sequence length="257" mass="28861">MTAFHHQSLEFRSKSSRLYNDTNTQKEEAVYSNTNQALDSDYRFAAELAAKRQRKRGGAHESSPLWWQRRIGRACSIVRRLINASLCNTECETYAVGPRGQRLVVTLLKAFASAWRIVLRGDIVWPTKSIRQPAGSPTMVRSRVCHGGCVRPEESPKIQKYNRAIELYGALCGHSGLGGRFINYKVGRAASAELSVRKPKDTLVETGVFACKLTRTVFSIRSRLRGNRACEKRKSRWSPTPIDNRNPKGIINALTAP</sequence>
<evidence type="ECO:0000256" key="1">
    <source>
        <dbReference type="SAM" id="MobiDB-lite"/>
    </source>
</evidence>
<feature type="region of interest" description="Disordered" evidence="1">
    <location>
        <begin position="231"/>
        <end position="257"/>
    </location>
</feature>
<name>A0A4C1YHS3_EUMVA</name>